<dbReference type="AlphaFoldDB" id="A0A2Z3H871"/>
<name>A0A2Z3H871_9BACT</name>
<evidence type="ECO:0000313" key="3">
    <source>
        <dbReference type="Proteomes" id="UP000245802"/>
    </source>
</evidence>
<gene>
    <name evidence="2" type="ORF">C1280_24075</name>
</gene>
<protein>
    <submittedName>
        <fullName evidence="2">Uncharacterized protein</fullName>
    </submittedName>
</protein>
<feature type="region of interest" description="Disordered" evidence="1">
    <location>
        <begin position="140"/>
        <end position="180"/>
    </location>
</feature>
<evidence type="ECO:0000313" key="2">
    <source>
        <dbReference type="EMBL" id="AWM39776.1"/>
    </source>
</evidence>
<accession>A0A2Z3H871</accession>
<organism evidence="2 3">
    <name type="scientific">Gemmata obscuriglobus</name>
    <dbReference type="NCBI Taxonomy" id="114"/>
    <lineage>
        <taxon>Bacteria</taxon>
        <taxon>Pseudomonadati</taxon>
        <taxon>Planctomycetota</taxon>
        <taxon>Planctomycetia</taxon>
        <taxon>Gemmatales</taxon>
        <taxon>Gemmataceae</taxon>
        <taxon>Gemmata</taxon>
    </lineage>
</organism>
<feature type="compositionally biased region" description="Low complexity" evidence="1">
    <location>
        <begin position="145"/>
        <end position="180"/>
    </location>
</feature>
<dbReference type="Proteomes" id="UP000245802">
    <property type="component" value="Chromosome"/>
</dbReference>
<dbReference type="KEGG" id="gog:C1280_24075"/>
<sequence>MLQKLSAFQTVTPAEYNRLVEYVNTITDIRTSPPLEVSHFGGGTQLRVIQTGFQAAVTGVVDLDASPPSSSSSEPSNRFKYTVQEVIQLPNGKWEYLENGRLLTGGIGVWEWNDRRVDVGTVVSVEQWDVYDWRFNAGGGEEEGSSSSSSGSSGSSSSSSSSNSSKSSNSSSSSGSSSSGGCFDLVSNLVYDAEACTLTVTKLSVCIPDCVTVIYS</sequence>
<dbReference type="EMBL" id="CP025958">
    <property type="protein sequence ID" value="AWM39776.1"/>
    <property type="molecule type" value="Genomic_DNA"/>
</dbReference>
<dbReference type="RefSeq" id="WP_010035121.1">
    <property type="nucleotide sequence ID" value="NZ_CP025958.1"/>
</dbReference>
<evidence type="ECO:0000256" key="1">
    <source>
        <dbReference type="SAM" id="MobiDB-lite"/>
    </source>
</evidence>
<reference evidence="2 3" key="1">
    <citation type="submission" date="2018-01" db="EMBL/GenBank/DDBJ databases">
        <title>G. obscuriglobus.</title>
        <authorList>
            <person name="Franke J."/>
            <person name="Blomberg W."/>
            <person name="Selmecki A."/>
        </authorList>
    </citation>
    <scope>NUCLEOTIDE SEQUENCE [LARGE SCALE GENOMIC DNA]</scope>
    <source>
        <strain evidence="2 3">DSM 5831</strain>
    </source>
</reference>
<keyword evidence="3" id="KW-1185">Reference proteome</keyword>
<proteinExistence type="predicted"/>